<dbReference type="GO" id="GO:0003700">
    <property type="term" value="F:DNA-binding transcription factor activity"/>
    <property type="evidence" value="ECO:0007669"/>
    <property type="project" value="TreeGrafter"/>
</dbReference>
<evidence type="ECO:0000259" key="4">
    <source>
        <dbReference type="PROSITE" id="PS51077"/>
    </source>
</evidence>
<sequence length="267" mass="29384">MLVRQVENVLDLLEFFADRGKPASLAEVSQHFGWPRSSTYNLLSTLNARGYLYEPSGRGKYYPTPRWLTLAQDMSAAEPVPEDLVRLAHYVRDETNETVCIGAAAGGTVIFLEVVPSTERVRYVAEAGQRLPIHATASGMAILSQWPPNQRMAVLRKAEFHRYGSGTPLSIEAVEDRIRIALHRGWFESASNYSVDLGGVSIPLIVAGRIYSFTVAGPLTRVEAIMPSIAVRIHAAVALHLGADYLAKTITNLTTPPVVDQRVTTKR</sequence>
<dbReference type="Proteomes" id="UP000249590">
    <property type="component" value="Unassembled WGS sequence"/>
</dbReference>
<dbReference type="GO" id="GO:0003677">
    <property type="term" value="F:DNA binding"/>
    <property type="evidence" value="ECO:0007669"/>
    <property type="project" value="UniProtKB-KW"/>
</dbReference>
<accession>A0A8B2NMV2</accession>
<dbReference type="Pfam" id="PF01614">
    <property type="entry name" value="IclR_C"/>
    <property type="match status" value="1"/>
</dbReference>
<reference evidence="6 7" key="1">
    <citation type="submission" date="2018-05" db="EMBL/GenBank/DDBJ databases">
        <title>Acuticoccus sediminis sp. nov., isolated from deep-sea sediment of Indian Ocean.</title>
        <authorList>
            <person name="Liu X."/>
            <person name="Lai Q."/>
            <person name="Du Y."/>
            <person name="Sun F."/>
            <person name="Zhang X."/>
            <person name="Wang S."/>
            <person name="Shao Z."/>
        </authorList>
    </citation>
    <scope>NUCLEOTIDE SEQUENCE [LARGE SCALE GENOMIC DNA]</scope>
    <source>
        <strain evidence="6 7">PTG4-2</strain>
    </source>
</reference>
<dbReference type="PANTHER" id="PTHR30136">
    <property type="entry name" value="HELIX-TURN-HELIX TRANSCRIPTIONAL REGULATOR, ICLR FAMILY"/>
    <property type="match status" value="1"/>
</dbReference>
<feature type="domain" description="IclR-ED" evidence="5">
    <location>
        <begin position="66"/>
        <end position="252"/>
    </location>
</feature>
<evidence type="ECO:0000313" key="6">
    <source>
        <dbReference type="EMBL" id="RAH96803.1"/>
    </source>
</evidence>
<evidence type="ECO:0000256" key="2">
    <source>
        <dbReference type="ARBA" id="ARBA00023125"/>
    </source>
</evidence>
<dbReference type="EMBL" id="QHHQ01000011">
    <property type="protein sequence ID" value="RAH96803.1"/>
    <property type="molecule type" value="Genomic_DNA"/>
</dbReference>
<dbReference type="InterPro" id="IPR036388">
    <property type="entry name" value="WH-like_DNA-bd_sf"/>
</dbReference>
<dbReference type="OrthoDB" id="9807558at2"/>
<dbReference type="SUPFAM" id="SSF55781">
    <property type="entry name" value="GAF domain-like"/>
    <property type="match status" value="1"/>
</dbReference>
<dbReference type="PANTHER" id="PTHR30136:SF35">
    <property type="entry name" value="HTH-TYPE TRANSCRIPTIONAL REGULATOR RV1719"/>
    <property type="match status" value="1"/>
</dbReference>
<name>A0A8B2NMV2_9HYPH</name>
<dbReference type="AlphaFoldDB" id="A0A8B2NMV2"/>
<dbReference type="SMART" id="SM00346">
    <property type="entry name" value="HTH_ICLR"/>
    <property type="match status" value="1"/>
</dbReference>
<dbReference type="SUPFAM" id="SSF46785">
    <property type="entry name" value="Winged helix' DNA-binding domain"/>
    <property type="match status" value="1"/>
</dbReference>
<dbReference type="RefSeq" id="WP_111352325.1">
    <property type="nucleotide sequence ID" value="NZ_JAIWKD010000011.1"/>
</dbReference>
<keyword evidence="2" id="KW-0238">DNA-binding</keyword>
<proteinExistence type="predicted"/>
<evidence type="ECO:0000313" key="7">
    <source>
        <dbReference type="Proteomes" id="UP000249590"/>
    </source>
</evidence>
<dbReference type="GO" id="GO:0045892">
    <property type="term" value="P:negative regulation of DNA-templated transcription"/>
    <property type="evidence" value="ECO:0007669"/>
    <property type="project" value="TreeGrafter"/>
</dbReference>
<keyword evidence="1" id="KW-0805">Transcription regulation</keyword>
<dbReference type="PROSITE" id="PS51077">
    <property type="entry name" value="HTH_ICLR"/>
    <property type="match status" value="1"/>
</dbReference>
<comment type="caution">
    <text evidence="6">The sequence shown here is derived from an EMBL/GenBank/DDBJ whole genome shotgun (WGS) entry which is preliminary data.</text>
</comment>
<dbReference type="Gene3D" id="3.30.450.40">
    <property type="match status" value="1"/>
</dbReference>
<dbReference type="InterPro" id="IPR005471">
    <property type="entry name" value="Tscrpt_reg_IclR_N"/>
</dbReference>
<evidence type="ECO:0000256" key="1">
    <source>
        <dbReference type="ARBA" id="ARBA00023015"/>
    </source>
</evidence>
<keyword evidence="7" id="KW-1185">Reference proteome</keyword>
<organism evidence="6 7">
    <name type="scientific">Acuticoccus sediminis</name>
    <dbReference type="NCBI Taxonomy" id="2184697"/>
    <lineage>
        <taxon>Bacteria</taxon>
        <taxon>Pseudomonadati</taxon>
        <taxon>Pseudomonadota</taxon>
        <taxon>Alphaproteobacteria</taxon>
        <taxon>Hyphomicrobiales</taxon>
        <taxon>Amorphaceae</taxon>
        <taxon>Acuticoccus</taxon>
    </lineage>
</organism>
<keyword evidence="3" id="KW-0804">Transcription</keyword>
<dbReference type="InterPro" id="IPR050707">
    <property type="entry name" value="HTH_MetabolicPath_Reg"/>
</dbReference>
<dbReference type="Pfam" id="PF09339">
    <property type="entry name" value="HTH_IclR"/>
    <property type="match status" value="1"/>
</dbReference>
<dbReference type="InterPro" id="IPR029016">
    <property type="entry name" value="GAF-like_dom_sf"/>
</dbReference>
<protein>
    <submittedName>
        <fullName evidence="6">IclR family transcriptional regulator</fullName>
    </submittedName>
</protein>
<dbReference type="PROSITE" id="PS51078">
    <property type="entry name" value="ICLR_ED"/>
    <property type="match status" value="1"/>
</dbReference>
<feature type="domain" description="HTH iclR-type" evidence="4">
    <location>
        <begin position="3"/>
        <end position="65"/>
    </location>
</feature>
<evidence type="ECO:0000256" key="3">
    <source>
        <dbReference type="ARBA" id="ARBA00023163"/>
    </source>
</evidence>
<gene>
    <name evidence="6" type="ORF">DLJ53_31570</name>
</gene>
<evidence type="ECO:0000259" key="5">
    <source>
        <dbReference type="PROSITE" id="PS51078"/>
    </source>
</evidence>
<dbReference type="InterPro" id="IPR036390">
    <property type="entry name" value="WH_DNA-bd_sf"/>
</dbReference>
<dbReference type="InterPro" id="IPR014757">
    <property type="entry name" value="Tscrpt_reg_IclR_C"/>
</dbReference>
<dbReference type="Gene3D" id="1.10.10.10">
    <property type="entry name" value="Winged helix-like DNA-binding domain superfamily/Winged helix DNA-binding domain"/>
    <property type="match status" value="1"/>
</dbReference>